<dbReference type="Pfam" id="PF14393">
    <property type="entry name" value="DUF4422"/>
    <property type="match status" value="1"/>
</dbReference>
<evidence type="ECO:0000313" key="4">
    <source>
        <dbReference type="Proteomes" id="UP000018688"/>
    </source>
</evidence>
<dbReference type="InterPro" id="IPR025536">
    <property type="entry name" value="DUF4422"/>
</dbReference>
<feature type="compositionally biased region" description="Basic and acidic residues" evidence="1">
    <location>
        <begin position="80"/>
        <end position="92"/>
    </location>
</feature>
<dbReference type="eggNOG" id="COG1442">
    <property type="taxonomic scope" value="Bacteria"/>
</dbReference>
<dbReference type="EMBL" id="AZJJ01000001">
    <property type="protein sequence ID" value="ETD27769.1"/>
    <property type="molecule type" value="Genomic_DNA"/>
</dbReference>
<feature type="region of interest" description="Disordered" evidence="1">
    <location>
        <begin position="72"/>
        <end position="92"/>
    </location>
</feature>
<evidence type="ECO:0000259" key="2">
    <source>
        <dbReference type="Pfam" id="PF14393"/>
    </source>
</evidence>
<feature type="compositionally biased region" description="Polar residues" evidence="1">
    <location>
        <begin position="1"/>
        <end position="10"/>
    </location>
</feature>
<protein>
    <recommendedName>
        <fullName evidence="2">DUF4422 domain-containing protein</fullName>
    </recommendedName>
</protein>
<evidence type="ECO:0000256" key="1">
    <source>
        <dbReference type="SAM" id="MobiDB-lite"/>
    </source>
</evidence>
<dbReference type="STRING" id="1357399.HMPREF2087_00690"/>
<dbReference type="AlphaFoldDB" id="V8CK79"/>
<dbReference type="RefSeq" id="WP_023929615.1">
    <property type="nucleotide sequence ID" value="NZ_KI669458.1"/>
</dbReference>
<feature type="region of interest" description="Disordered" evidence="1">
    <location>
        <begin position="1"/>
        <end position="36"/>
    </location>
</feature>
<feature type="domain" description="DUF4422" evidence="2">
    <location>
        <begin position="98"/>
        <end position="308"/>
    </location>
</feature>
<gene>
    <name evidence="3" type="ORF">HMPREF2087_00690</name>
</gene>
<comment type="caution">
    <text evidence="3">The sequence shown here is derived from an EMBL/GenBank/DDBJ whole genome shotgun (WGS) entry which is preliminary data.</text>
</comment>
<dbReference type="HOGENOM" id="CLU_065769_0_0_7"/>
<dbReference type="PATRIC" id="fig|1357399.3.peg.725"/>
<dbReference type="Proteomes" id="UP000018688">
    <property type="component" value="Unassembled WGS sequence"/>
</dbReference>
<name>V8CK79_9HELI</name>
<dbReference type="OrthoDB" id="5672604at2"/>
<proteinExistence type="predicted"/>
<keyword evidence="4" id="KW-1185">Reference proteome</keyword>
<evidence type="ECO:0000313" key="3">
    <source>
        <dbReference type="EMBL" id="ETD27769.1"/>
    </source>
</evidence>
<accession>V8CK79</accession>
<reference evidence="3 4" key="1">
    <citation type="submission" date="2013-10" db="EMBL/GenBank/DDBJ databases">
        <title>The Genome Sequence of Helicobacter canis NCTC 12740.</title>
        <authorList>
            <consortium name="The Broad Institute Genomics Platform"/>
            <person name="Earl A."/>
            <person name="Fox J.G."/>
            <person name="Shen Z."/>
            <person name="Young S.K."/>
            <person name="Zeng Q."/>
            <person name="Gargeya S."/>
            <person name="Fitzgerald M."/>
            <person name="Abouelleil A."/>
            <person name="Alvarado L."/>
            <person name="Chapman S.B."/>
            <person name="Gainer-Dewar J."/>
            <person name="Goldberg J."/>
            <person name="Griggs A."/>
            <person name="Gujja S."/>
            <person name="Hansen M."/>
            <person name="Howarth C."/>
            <person name="Imamovic A."/>
            <person name="Ireland A."/>
            <person name="Larimer J."/>
            <person name="McCowan C."/>
            <person name="Murphy C."/>
            <person name="Pearson M."/>
            <person name="Poon T.W."/>
            <person name="Priest M."/>
            <person name="Roberts A."/>
            <person name="Saif S."/>
            <person name="Shea T."/>
            <person name="Sykes S."/>
            <person name="Wortman J."/>
            <person name="Nusbaum C."/>
            <person name="Birren B."/>
        </authorList>
    </citation>
    <scope>NUCLEOTIDE SEQUENCE [LARGE SCALE GENOMIC DNA]</scope>
    <source>
        <strain evidence="3 4">NCTC 12740</strain>
    </source>
</reference>
<organism evidence="3 4">
    <name type="scientific">Helicobacter canis NCTC 12740</name>
    <dbReference type="NCBI Taxonomy" id="1357399"/>
    <lineage>
        <taxon>Bacteria</taxon>
        <taxon>Pseudomonadati</taxon>
        <taxon>Campylobacterota</taxon>
        <taxon>Epsilonproteobacteria</taxon>
        <taxon>Campylobacterales</taxon>
        <taxon>Helicobacteraceae</taxon>
        <taxon>Helicobacter</taxon>
    </lineage>
</organism>
<sequence>MSRVESSAQVDSMDCRATAGAVSRNDGENIKSSSDSKILESKTQNIADSQAAGFCDDFVGCQGGGEGIYLSGNEQAPAADSRKSAQNKRSEVSLEKPTPFILRDDSGDNISHLNANFCELTAMYWAWKNVDSSYYGLFHYRRVLDFSGKIKGKKRFDVNRKSITAKKIAKTFKLDRASILKQLEKSPIVLASPMIVPHGFEVSPAMSQYDIYARDHRKRDLDIVIDIIRAKFPHLVESMEDILFTPGVQLSWCNMFVMRKDLYQEYCEFLFSTLLEAQARIDLSGYNAYQSRIYGFISERLLNIFVRYKSFSAGIAPIYKNHFELREPKPLFGTQITGDTKRIYAFGLRVHKSKLQKS</sequence>